<dbReference type="RefSeq" id="WP_109587551.1">
    <property type="nucleotide sequence ID" value="NZ_QGHD01000016.1"/>
</dbReference>
<evidence type="ECO:0000313" key="2">
    <source>
        <dbReference type="EMBL" id="PWK96648.1"/>
    </source>
</evidence>
<name>A0ABX5LP14_9BACT</name>
<comment type="caution">
    <text evidence="2">The sequence shown here is derived from an EMBL/GenBank/DDBJ whole genome shotgun (WGS) entry which is preliminary data.</text>
</comment>
<gene>
    <name evidence="2" type="ORF">B0H50_11632</name>
</gene>
<dbReference type="Proteomes" id="UP000245523">
    <property type="component" value="Unassembled WGS sequence"/>
</dbReference>
<keyword evidence="1" id="KW-0812">Transmembrane</keyword>
<reference evidence="2 3" key="1">
    <citation type="submission" date="2018-05" db="EMBL/GenBank/DDBJ databases">
        <title>Animal gut microbial communities from fecal samples from Wisconsin, USA.</title>
        <authorList>
            <person name="Neumann A."/>
        </authorList>
    </citation>
    <scope>NUCLEOTIDE SEQUENCE [LARGE SCALE GENOMIC DNA]</scope>
    <source>
        <strain evidence="2 3">UWS4</strain>
    </source>
</reference>
<keyword evidence="1" id="KW-0472">Membrane</keyword>
<protein>
    <submittedName>
        <fullName evidence="2">Uncharacterized protein</fullName>
    </submittedName>
</protein>
<dbReference type="EMBL" id="QGHD01000016">
    <property type="protein sequence ID" value="PWK96648.1"/>
    <property type="molecule type" value="Genomic_DNA"/>
</dbReference>
<accession>A0ABX5LP14</accession>
<keyword evidence="3" id="KW-1185">Reference proteome</keyword>
<evidence type="ECO:0000256" key="1">
    <source>
        <dbReference type="SAM" id="Phobius"/>
    </source>
</evidence>
<organism evidence="2 3">
    <name type="scientific">Hallerella porci</name>
    <dbReference type="NCBI Taxonomy" id="1945871"/>
    <lineage>
        <taxon>Bacteria</taxon>
        <taxon>Pseudomonadati</taxon>
        <taxon>Fibrobacterota</taxon>
        <taxon>Fibrobacteria</taxon>
        <taxon>Fibrobacterales</taxon>
        <taxon>Fibrobacteraceae</taxon>
        <taxon>Hallerella</taxon>
    </lineage>
</organism>
<sequence>MQNIYDFFGSIMSSQITINILSNVLSIPVIAFIGWIIYSGMKRYQFGRLIVWWWFGGKKLRTAPKTIFEWNKIITHAIKLVADNLGVMRTFQGSPIGMPLATCSVEFYHKVMFMAWLSVQPDNALYKKITTEHHMGNGHVYYDSDNESKFDEWSKDLLASYEGDFEQIAIMSYSDFMWVFRDTLFSVA</sequence>
<feature type="transmembrane region" description="Helical" evidence="1">
    <location>
        <begin position="20"/>
        <end position="38"/>
    </location>
</feature>
<keyword evidence="1" id="KW-1133">Transmembrane helix</keyword>
<proteinExistence type="predicted"/>
<evidence type="ECO:0000313" key="3">
    <source>
        <dbReference type="Proteomes" id="UP000245523"/>
    </source>
</evidence>